<gene>
    <name evidence="2" type="ORF">GCM10009533_42420</name>
</gene>
<dbReference type="SUPFAM" id="SSF81321">
    <property type="entry name" value="Family A G protein-coupled receptor-like"/>
    <property type="match status" value="1"/>
</dbReference>
<dbReference type="Proteomes" id="UP001500729">
    <property type="component" value="Unassembled WGS sequence"/>
</dbReference>
<feature type="transmembrane region" description="Helical" evidence="1">
    <location>
        <begin position="40"/>
        <end position="59"/>
    </location>
</feature>
<evidence type="ECO:0008006" key="4">
    <source>
        <dbReference type="Google" id="ProtNLM"/>
    </source>
</evidence>
<keyword evidence="1" id="KW-0812">Transmembrane</keyword>
<organism evidence="2 3">
    <name type="scientific">Saccharopolyspora erythraea</name>
    <name type="common">Streptomyces erythraeus</name>
    <dbReference type="NCBI Taxonomy" id="1836"/>
    <lineage>
        <taxon>Bacteria</taxon>
        <taxon>Bacillati</taxon>
        <taxon>Actinomycetota</taxon>
        <taxon>Actinomycetes</taxon>
        <taxon>Pseudonocardiales</taxon>
        <taxon>Pseudonocardiaceae</taxon>
        <taxon>Saccharopolyspora</taxon>
    </lineage>
</organism>
<dbReference type="RefSeq" id="WP_009946145.1">
    <property type="nucleotide sequence ID" value="NZ_BAAAGS010000029.1"/>
</dbReference>
<evidence type="ECO:0000256" key="1">
    <source>
        <dbReference type="SAM" id="Phobius"/>
    </source>
</evidence>
<reference evidence="2 3" key="1">
    <citation type="journal article" date="2019" name="Int. J. Syst. Evol. Microbiol.">
        <title>The Global Catalogue of Microorganisms (GCM) 10K type strain sequencing project: providing services to taxonomists for standard genome sequencing and annotation.</title>
        <authorList>
            <consortium name="The Broad Institute Genomics Platform"/>
            <consortium name="The Broad Institute Genome Sequencing Center for Infectious Disease"/>
            <person name="Wu L."/>
            <person name="Ma J."/>
        </authorList>
    </citation>
    <scope>NUCLEOTIDE SEQUENCE [LARGE SCALE GENOMIC DNA]</scope>
    <source>
        <strain evidence="2 3">JCM 10303</strain>
    </source>
</reference>
<keyword evidence="1" id="KW-0472">Membrane</keyword>
<evidence type="ECO:0000313" key="2">
    <source>
        <dbReference type="EMBL" id="GAA0538736.1"/>
    </source>
</evidence>
<evidence type="ECO:0000313" key="3">
    <source>
        <dbReference type="Proteomes" id="UP001500729"/>
    </source>
</evidence>
<name>A0ABN1DAR0_SACER</name>
<accession>A0ABN1DAR0</accession>
<feature type="transmembrane region" description="Helical" evidence="1">
    <location>
        <begin position="12"/>
        <end position="34"/>
    </location>
</feature>
<comment type="caution">
    <text evidence="2">The sequence shown here is derived from an EMBL/GenBank/DDBJ whole genome shotgun (WGS) entry which is preliminary data.</text>
</comment>
<protein>
    <recommendedName>
        <fullName evidence="4">Integral membrane protein</fullName>
    </recommendedName>
</protein>
<dbReference type="EMBL" id="BAAAGS010000029">
    <property type="protein sequence ID" value="GAA0538736.1"/>
    <property type="molecule type" value="Genomic_DNA"/>
</dbReference>
<sequence>MNRVFSMLRVAVRFTGWVAVPVLLLVALSLLSGVVRTTALGAFCVVVALKAAMTVLDLVGEYAPNPRYGFRLEVTGR</sequence>
<keyword evidence="3" id="KW-1185">Reference proteome</keyword>
<proteinExistence type="predicted"/>
<keyword evidence="1" id="KW-1133">Transmembrane helix</keyword>